<dbReference type="AlphaFoldDB" id="A0A1E5G3W0"/>
<evidence type="ECO:0000259" key="2">
    <source>
        <dbReference type="SMART" id="SM00899"/>
    </source>
</evidence>
<dbReference type="GO" id="GO:0046914">
    <property type="term" value="F:transition metal ion binding"/>
    <property type="evidence" value="ECO:0007669"/>
    <property type="project" value="InterPro"/>
</dbReference>
<comment type="caution">
    <text evidence="3">The sequence shown here is derived from an EMBL/GenBank/DDBJ whole genome shotgun (WGS) entry which is preliminary data.</text>
</comment>
<reference evidence="3 4" key="1">
    <citation type="submission" date="2016-09" db="EMBL/GenBank/DDBJ databases">
        <title>Draft genome sequence for the type strain of Desulfuribacillus alkaliarsenatis AHT28, an obligately anaerobic, sulfidogenic bacterium isolated from Russian soda lake sediments.</title>
        <authorList>
            <person name="Abin C.A."/>
            <person name="Hollibaugh J.T."/>
        </authorList>
    </citation>
    <scope>NUCLEOTIDE SEQUENCE [LARGE SCALE GENOMIC DNA]</scope>
    <source>
        <strain evidence="3 4">AHT28</strain>
    </source>
</reference>
<evidence type="ECO:0000256" key="1">
    <source>
        <dbReference type="ARBA" id="ARBA00023004"/>
    </source>
</evidence>
<feature type="domain" description="Ferrous iron transporter FeoA-like" evidence="2">
    <location>
        <begin position="1"/>
        <end position="69"/>
    </location>
</feature>
<dbReference type="STRING" id="766136.BHF68_13830"/>
<dbReference type="SUPFAM" id="SSF50037">
    <property type="entry name" value="C-terminal domain of transcriptional repressors"/>
    <property type="match status" value="1"/>
</dbReference>
<accession>A0A1E5G3W0</accession>
<dbReference type="OrthoDB" id="9811076at2"/>
<dbReference type="SMART" id="SM00899">
    <property type="entry name" value="FeoA"/>
    <property type="match status" value="1"/>
</dbReference>
<gene>
    <name evidence="3" type="ORF">BHF68_13830</name>
</gene>
<dbReference type="Proteomes" id="UP000094296">
    <property type="component" value="Unassembled WGS sequence"/>
</dbReference>
<name>A0A1E5G3W0_9FIRM</name>
<evidence type="ECO:0000313" key="4">
    <source>
        <dbReference type="Proteomes" id="UP000094296"/>
    </source>
</evidence>
<dbReference type="InterPro" id="IPR007167">
    <property type="entry name" value="Fe-transptr_FeoA-like"/>
</dbReference>
<keyword evidence="4" id="KW-1185">Reference proteome</keyword>
<sequence>MPLYTLKKKASCTIKSLPAIKLLHSMGLREGLPVSVVTKQPFGGPIVVQIGSRCIALGKDIAEQIEISLNEVY</sequence>
<keyword evidence="1" id="KW-0408">Iron</keyword>
<evidence type="ECO:0000313" key="3">
    <source>
        <dbReference type="EMBL" id="OEF97765.1"/>
    </source>
</evidence>
<protein>
    <submittedName>
        <fullName evidence="3">Iron transporter FeoA</fullName>
    </submittedName>
</protein>
<dbReference type="InterPro" id="IPR038157">
    <property type="entry name" value="FeoA_core_dom"/>
</dbReference>
<organism evidence="3 4">
    <name type="scientific">Desulfuribacillus alkaliarsenatis</name>
    <dbReference type="NCBI Taxonomy" id="766136"/>
    <lineage>
        <taxon>Bacteria</taxon>
        <taxon>Bacillati</taxon>
        <taxon>Bacillota</taxon>
        <taxon>Desulfuribacillia</taxon>
        <taxon>Desulfuribacillales</taxon>
        <taxon>Desulfuribacillaceae</taxon>
        <taxon>Desulfuribacillus</taxon>
    </lineage>
</organism>
<dbReference type="Gene3D" id="2.30.30.90">
    <property type="match status" value="1"/>
</dbReference>
<dbReference type="Pfam" id="PF04023">
    <property type="entry name" value="FeoA"/>
    <property type="match status" value="1"/>
</dbReference>
<dbReference type="EMBL" id="MIJE01000004">
    <property type="protein sequence ID" value="OEF97765.1"/>
    <property type="molecule type" value="Genomic_DNA"/>
</dbReference>
<dbReference type="RefSeq" id="WP_069642544.1">
    <property type="nucleotide sequence ID" value="NZ_MIJE01000004.1"/>
</dbReference>
<dbReference type="InterPro" id="IPR008988">
    <property type="entry name" value="Transcriptional_repressor_C"/>
</dbReference>
<proteinExistence type="predicted"/>